<dbReference type="PATRIC" id="fig|1230453.4.peg.3136"/>
<dbReference type="InterPro" id="IPR008964">
    <property type="entry name" value="Invasin/intimin_cell_adhesion"/>
</dbReference>
<organism evidence="7 8">
    <name type="scientific">Haloferax elongans ATCC BAA-1513</name>
    <dbReference type="NCBI Taxonomy" id="1230453"/>
    <lineage>
        <taxon>Archaea</taxon>
        <taxon>Methanobacteriati</taxon>
        <taxon>Methanobacteriota</taxon>
        <taxon>Stenosarchaea group</taxon>
        <taxon>Halobacteria</taxon>
        <taxon>Halobacteriales</taxon>
        <taxon>Haloferacaceae</taxon>
        <taxon>Haloferax</taxon>
    </lineage>
</organism>
<gene>
    <name evidence="7" type="ORF">C453_15758</name>
</gene>
<proteinExistence type="inferred from homology"/>
<keyword evidence="5" id="KW-0812">Transmembrane</keyword>
<dbReference type="Gene3D" id="2.60.120.200">
    <property type="match status" value="1"/>
</dbReference>
<feature type="domain" description="Big-1" evidence="6">
    <location>
        <begin position="284"/>
        <end position="374"/>
    </location>
</feature>
<feature type="compositionally biased region" description="Polar residues" evidence="4">
    <location>
        <begin position="331"/>
        <end position="344"/>
    </location>
</feature>
<evidence type="ECO:0000259" key="6">
    <source>
        <dbReference type="PROSITE" id="PS51127"/>
    </source>
</evidence>
<evidence type="ECO:0000256" key="5">
    <source>
        <dbReference type="SAM" id="Phobius"/>
    </source>
</evidence>
<evidence type="ECO:0000256" key="2">
    <source>
        <dbReference type="ARBA" id="ARBA00022729"/>
    </source>
</evidence>
<reference evidence="7 8" key="1">
    <citation type="journal article" date="2014" name="PLoS Genet.">
        <title>Phylogenetically driven sequencing of extremely halophilic archaea reveals strategies for static and dynamic osmo-response.</title>
        <authorList>
            <person name="Becker E.A."/>
            <person name="Seitzer P.M."/>
            <person name="Tritt A."/>
            <person name="Larsen D."/>
            <person name="Krusor M."/>
            <person name="Yao A.I."/>
            <person name="Wu D."/>
            <person name="Madern D."/>
            <person name="Eisen J.A."/>
            <person name="Darling A.E."/>
            <person name="Facciotti M.T."/>
        </authorList>
    </citation>
    <scope>NUCLEOTIDE SEQUENCE [LARGE SCALE GENOMIC DNA]</scope>
    <source>
        <strain evidence="7 8">ATCC BAA-1513</strain>
    </source>
</reference>
<dbReference type="InterPro" id="IPR013783">
    <property type="entry name" value="Ig-like_fold"/>
</dbReference>
<evidence type="ECO:0000313" key="8">
    <source>
        <dbReference type="Proteomes" id="UP000011612"/>
    </source>
</evidence>
<evidence type="ECO:0000256" key="3">
    <source>
        <dbReference type="ARBA" id="ARBA00023157"/>
    </source>
</evidence>
<dbReference type="Pfam" id="PF13385">
    <property type="entry name" value="Laminin_G_3"/>
    <property type="match status" value="1"/>
</dbReference>
<name>M0HDJ5_HALEO</name>
<dbReference type="STRING" id="1230453.C453_15758"/>
<protein>
    <submittedName>
        <fullName evidence="7">PKD domain-containing protein</fullName>
    </submittedName>
</protein>
<dbReference type="InterPro" id="IPR006558">
    <property type="entry name" value="LamG-like"/>
</dbReference>
<keyword evidence="2" id="KW-0732">Signal</keyword>
<dbReference type="PROSITE" id="PS51127">
    <property type="entry name" value="BIG1"/>
    <property type="match status" value="1"/>
</dbReference>
<dbReference type="AlphaFoldDB" id="M0HDJ5"/>
<feature type="region of interest" description="Disordered" evidence="4">
    <location>
        <begin position="324"/>
        <end position="345"/>
    </location>
</feature>
<accession>M0HDJ5</accession>
<sequence>MMNFRDDRRGVAVQVAVIVLFGFFVISASLYQATVVPNDTKRTEAAHNRIVERNLETLQRTVETTARTGGSVPVSVALGTNYRPRVLFVTPPPASGRLTATQSNSGPIRVENAVAVDSETADYWNNSTKTFSTQVVEYEAEYNEFEGAPRYHYEHGALVKQFDNGKELLVGTSTPLVDGQRLSLTSIDGSVDTSSSTTTTLDVRATSATTRVVRIRNETGENVVIELPTDLAQSTWEKRFEDVENANVSVAGGYARIVLDPGEYELRLAEVAVSPNATQPDGQYVTAVGATNRTVAPSETQSLTVEVRDGFNNPVSGVAVDSRATGGTIENVDSPSDESGQATVRYTPPRTAGIATVTASIDDDSTAAERVTFTISVAGVDSLSWSLAEWDAASKTGERGVVHDDGGNHDPAEVAVGYPKNGSRWDVGPNGYWAFDDSPDDATGNYSGTVVGAAPTSGVLGGNAYEFDGNDDYIGVNRSLQDPLGGTASLSVWFKTNQTGDGDVNWRQPGITGVESNGDVNDIFWGWLDGQGRIGFTVGDDSGGEVKSPSRVDDSAWHHLVLTRNATTGRLRMYLDGSLVDSSVSTTGVKTTDFSSIGRIEDTSPSPEYFPGTLDEVRVYDRDLSQSEALALYDPVDAASYRTATLNFTSDRRPDIQNITYDADGGSIHVQVIGSPGESGEERSKTVTLTGSGSESESLSWGSSHDSFAVQLNFTVTDPTQRPAVSRVEIG</sequence>
<keyword evidence="8" id="KW-1185">Reference proteome</keyword>
<evidence type="ECO:0000256" key="1">
    <source>
        <dbReference type="ARBA" id="ARBA00010116"/>
    </source>
</evidence>
<keyword evidence="5" id="KW-1133">Transmembrane helix</keyword>
<dbReference type="Gene3D" id="2.60.40.10">
    <property type="entry name" value="Immunoglobulins"/>
    <property type="match status" value="1"/>
</dbReference>
<dbReference type="SMART" id="SM00560">
    <property type="entry name" value="LamGL"/>
    <property type="match status" value="1"/>
</dbReference>
<keyword evidence="3" id="KW-1015">Disulfide bond</keyword>
<dbReference type="EMBL" id="AOLK01000022">
    <property type="protein sequence ID" value="ELZ82555.1"/>
    <property type="molecule type" value="Genomic_DNA"/>
</dbReference>
<dbReference type="Proteomes" id="UP000011612">
    <property type="component" value="Unassembled WGS sequence"/>
</dbReference>
<evidence type="ECO:0000313" key="7">
    <source>
        <dbReference type="EMBL" id="ELZ82555.1"/>
    </source>
</evidence>
<keyword evidence="5" id="KW-0472">Membrane</keyword>
<comment type="caution">
    <text evidence="7">The sequence shown here is derived from an EMBL/GenBank/DDBJ whole genome shotgun (WGS) entry which is preliminary data.</text>
</comment>
<dbReference type="SUPFAM" id="SSF49373">
    <property type="entry name" value="Invasin/intimin cell-adhesion fragments"/>
    <property type="match status" value="1"/>
</dbReference>
<dbReference type="InterPro" id="IPR013320">
    <property type="entry name" value="ConA-like_dom_sf"/>
</dbReference>
<dbReference type="InterPro" id="IPR003344">
    <property type="entry name" value="Big_1_dom"/>
</dbReference>
<evidence type="ECO:0000256" key="4">
    <source>
        <dbReference type="SAM" id="MobiDB-lite"/>
    </source>
</evidence>
<feature type="compositionally biased region" description="Low complexity" evidence="4">
    <location>
        <begin position="688"/>
        <end position="702"/>
    </location>
</feature>
<dbReference type="Pfam" id="PF02369">
    <property type="entry name" value="Big_1"/>
    <property type="match status" value="1"/>
</dbReference>
<dbReference type="SUPFAM" id="SSF49899">
    <property type="entry name" value="Concanavalin A-like lectins/glucanases"/>
    <property type="match status" value="1"/>
</dbReference>
<comment type="similarity">
    <text evidence="1">Belongs to the intimin/invasin family.</text>
</comment>
<feature type="transmembrane region" description="Helical" evidence="5">
    <location>
        <begin position="12"/>
        <end position="31"/>
    </location>
</feature>
<feature type="region of interest" description="Disordered" evidence="4">
    <location>
        <begin position="674"/>
        <end position="702"/>
    </location>
</feature>